<protein>
    <submittedName>
        <fullName evidence="1">Uncharacterized protein</fullName>
    </submittedName>
</protein>
<evidence type="ECO:0000313" key="2">
    <source>
        <dbReference type="Proteomes" id="UP000789423"/>
    </source>
</evidence>
<keyword evidence="2" id="KW-1185">Reference proteome</keyword>
<sequence>MKDNLIKQYGFSVYYHSYLQKQILYILILRSEIAFQSHTLHPNEQLELLSYDRLLFHHAHDIYNRIQSHYYNLSHTYPSSHWWWHLENFSC</sequence>
<gene>
    <name evidence="1" type="ORF">BACCIP111899_00160</name>
</gene>
<reference evidence="1 2" key="1">
    <citation type="submission" date="2021-10" db="EMBL/GenBank/DDBJ databases">
        <authorList>
            <person name="Criscuolo A."/>
        </authorList>
    </citation>
    <scope>NUCLEOTIDE SEQUENCE [LARGE SCALE GENOMIC DNA]</scope>
    <source>
        <strain evidence="2">CIP 111899</strain>
    </source>
</reference>
<evidence type="ECO:0000313" key="1">
    <source>
        <dbReference type="EMBL" id="CAG9610988.1"/>
    </source>
</evidence>
<dbReference type="Proteomes" id="UP000789423">
    <property type="component" value="Unassembled WGS sequence"/>
</dbReference>
<name>A0ABN7ZUQ6_9BACI</name>
<organism evidence="1 2">
    <name type="scientific">Bacillus rhizoplanae</name>
    <dbReference type="NCBI Taxonomy" id="2880966"/>
    <lineage>
        <taxon>Bacteria</taxon>
        <taxon>Bacillati</taxon>
        <taxon>Bacillota</taxon>
        <taxon>Bacilli</taxon>
        <taxon>Bacillales</taxon>
        <taxon>Bacillaceae</taxon>
        <taxon>Bacillus</taxon>
    </lineage>
</organism>
<accession>A0ABN7ZUQ6</accession>
<comment type="caution">
    <text evidence="1">The sequence shown here is derived from an EMBL/GenBank/DDBJ whole genome shotgun (WGS) entry which is preliminary data.</text>
</comment>
<dbReference type="EMBL" id="CAKJTI010000001">
    <property type="protein sequence ID" value="CAG9610988.1"/>
    <property type="molecule type" value="Genomic_DNA"/>
</dbReference>
<proteinExistence type="predicted"/>
<dbReference type="RefSeq" id="WP_230573336.1">
    <property type="nucleotide sequence ID" value="NZ_CAKJTI010000001.1"/>
</dbReference>